<gene>
    <name evidence="1" type="ORF">LX95_00559</name>
</gene>
<dbReference type="EMBL" id="QKYV01000001">
    <property type="protein sequence ID" value="PZW44225.1"/>
    <property type="molecule type" value="Genomic_DNA"/>
</dbReference>
<sequence length="213" mass="25655">MVNLSLYDIEQELKKRHPYAYEWGRKQNDIWDGYTNFIYKTPFWDEVVEVMKITIEAYNLDKKELFQYAANRWYNFWSAVAVEKIFTQIEGVTPAVNNKDRLVDFNLNGINFDHKTSVFPKGFKQTIYYAQNHKEELLYWLYKNQSQQQRKHLENRLFLMVYAENGEHWKLKAEITWLQSIIQKYVSTFDASLLTPLQWKEKSALSDIIWAVK</sequence>
<protein>
    <submittedName>
        <fullName evidence="1">Uncharacterized protein</fullName>
    </submittedName>
</protein>
<comment type="caution">
    <text evidence="1">The sequence shown here is derived from an EMBL/GenBank/DDBJ whole genome shotgun (WGS) entry which is preliminary data.</text>
</comment>
<accession>A0A2W7IGF2</accession>
<proteinExistence type="predicted"/>
<evidence type="ECO:0000313" key="1">
    <source>
        <dbReference type="EMBL" id="PZW44225.1"/>
    </source>
</evidence>
<keyword evidence="2" id="KW-1185">Reference proteome</keyword>
<dbReference type="RefSeq" id="WP_111539887.1">
    <property type="nucleotide sequence ID" value="NZ_QKYV01000001.1"/>
</dbReference>
<reference evidence="1 2" key="1">
    <citation type="submission" date="2018-06" db="EMBL/GenBank/DDBJ databases">
        <title>Genomic Encyclopedia of Archaeal and Bacterial Type Strains, Phase II (KMG-II): from individual species to whole genera.</title>
        <authorList>
            <person name="Goeker M."/>
        </authorList>
    </citation>
    <scope>NUCLEOTIDE SEQUENCE [LARGE SCALE GENOMIC DNA]</scope>
    <source>
        <strain evidence="1 2">DSM 15361</strain>
    </source>
</reference>
<name>A0A2W7IGF2_9FLAO</name>
<dbReference type="Proteomes" id="UP000249542">
    <property type="component" value="Unassembled WGS sequence"/>
</dbReference>
<organism evidence="1 2">
    <name type="scientific">Mesonia algae</name>
    <dbReference type="NCBI Taxonomy" id="213248"/>
    <lineage>
        <taxon>Bacteria</taxon>
        <taxon>Pseudomonadati</taxon>
        <taxon>Bacteroidota</taxon>
        <taxon>Flavobacteriia</taxon>
        <taxon>Flavobacteriales</taxon>
        <taxon>Flavobacteriaceae</taxon>
        <taxon>Mesonia</taxon>
    </lineage>
</organism>
<evidence type="ECO:0000313" key="2">
    <source>
        <dbReference type="Proteomes" id="UP000249542"/>
    </source>
</evidence>
<dbReference type="AlphaFoldDB" id="A0A2W7IGF2"/>